<keyword evidence="3" id="KW-0732">Signal</keyword>
<accession>A0A2A6BJV5</accession>
<organism evidence="4 5">
    <name type="scientific">Pristionchus pacificus</name>
    <name type="common">Parasitic nematode worm</name>
    <dbReference type="NCBI Taxonomy" id="54126"/>
    <lineage>
        <taxon>Eukaryota</taxon>
        <taxon>Metazoa</taxon>
        <taxon>Ecdysozoa</taxon>
        <taxon>Nematoda</taxon>
        <taxon>Chromadorea</taxon>
        <taxon>Rhabditida</taxon>
        <taxon>Rhabditina</taxon>
        <taxon>Diplogasteromorpha</taxon>
        <taxon>Diplogasteroidea</taxon>
        <taxon>Neodiplogasteridae</taxon>
        <taxon>Pristionchus</taxon>
    </lineage>
</organism>
<dbReference type="OrthoDB" id="6112274at2759"/>
<evidence type="ECO:0000256" key="3">
    <source>
        <dbReference type="SAM" id="SignalP"/>
    </source>
</evidence>
<evidence type="ECO:0000256" key="2">
    <source>
        <dbReference type="SAM" id="Phobius"/>
    </source>
</evidence>
<dbReference type="GO" id="GO:0005886">
    <property type="term" value="C:plasma membrane"/>
    <property type="evidence" value="ECO:0000318"/>
    <property type="project" value="GO_Central"/>
</dbReference>
<gene>
    <name evidence="4" type="primary">WBGene00109238</name>
</gene>
<name>A0A2A6BJV5_PRIPA</name>
<evidence type="ECO:0000256" key="1">
    <source>
        <dbReference type="SAM" id="MobiDB-lite"/>
    </source>
</evidence>
<feature type="transmembrane region" description="Helical" evidence="2">
    <location>
        <begin position="394"/>
        <end position="411"/>
    </location>
</feature>
<dbReference type="GO" id="GO:0043005">
    <property type="term" value="C:neuron projection"/>
    <property type="evidence" value="ECO:0000318"/>
    <property type="project" value="GO_Central"/>
</dbReference>
<keyword evidence="2" id="KW-0812">Transmembrane</keyword>
<reference evidence="4" key="2">
    <citation type="submission" date="2022-06" db="UniProtKB">
        <authorList>
            <consortium name="EnsemblMetazoa"/>
        </authorList>
    </citation>
    <scope>IDENTIFICATION</scope>
    <source>
        <strain evidence="4">PS312</strain>
    </source>
</reference>
<dbReference type="GO" id="GO:0007268">
    <property type="term" value="P:chemical synaptic transmission"/>
    <property type="evidence" value="ECO:0000318"/>
    <property type="project" value="GO_Central"/>
</dbReference>
<keyword evidence="2" id="KW-0472">Membrane</keyword>
<proteinExistence type="predicted"/>
<dbReference type="GO" id="GO:0042391">
    <property type="term" value="P:regulation of membrane potential"/>
    <property type="evidence" value="ECO:0000318"/>
    <property type="project" value="GO_Central"/>
</dbReference>
<dbReference type="Proteomes" id="UP000005239">
    <property type="component" value="Unassembled WGS sequence"/>
</dbReference>
<evidence type="ECO:0000313" key="5">
    <source>
        <dbReference type="Proteomes" id="UP000005239"/>
    </source>
</evidence>
<dbReference type="CDD" id="cd18989">
    <property type="entry name" value="LGIC_ECD_cation"/>
    <property type="match status" value="1"/>
</dbReference>
<dbReference type="GO" id="GO:0034220">
    <property type="term" value="P:monoatomic ion transmembrane transport"/>
    <property type="evidence" value="ECO:0000318"/>
    <property type="project" value="GO_Central"/>
</dbReference>
<dbReference type="InterPro" id="IPR006201">
    <property type="entry name" value="Neur_channel"/>
</dbReference>
<feature type="compositionally biased region" description="Low complexity" evidence="1">
    <location>
        <begin position="567"/>
        <end position="735"/>
    </location>
</feature>
<dbReference type="PANTHER" id="PTHR18945">
    <property type="entry name" value="NEUROTRANSMITTER GATED ION CHANNEL"/>
    <property type="match status" value="1"/>
</dbReference>
<feature type="transmembrane region" description="Helical" evidence="2">
    <location>
        <begin position="368"/>
        <end position="387"/>
    </location>
</feature>
<dbReference type="GO" id="GO:0005231">
    <property type="term" value="F:excitatory extracellular ligand-gated monoatomic ion channel activity"/>
    <property type="evidence" value="ECO:0000318"/>
    <property type="project" value="GO_Central"/>
</dbReference>
<dbReference type="EnsemblMetazoa" id="PPA19684.1">
    <property type="protein sequence ID" value="PPA19684.1"/>
    <property type="gene ID" value="WBGene00109238"/>
</dbReference>
<accession>A0A8R1YD23</accession>
<dbReference type="Gene3D" id="2.70.170.10">
    <property type="entry name" value="Neurotransmitter-gated ion-channel ligand-binding domain"/>
    <property type="match status" value="1"/>
</dbReference>
<dbReference type="GO" id="GO:0098794">
    <property type="term" value="C:postsynapse"/>
    <property type="evidence" value="ECO:0007669"/>
    <property type="project" value="GOC"/>
</dbReference>
<keyword evidence="5" id="KW-1185">Reference proteome</keyword>
<protein>
    <submittedName>
        <fullName evidence="4">Transmembrane ion channel</fullName>
    </submittedName>
</protein>
<dbReference type="Pfam" id="PF02931">
    <property type="entry name" value="Neur_chan_LBD"/>
    <property type="match status" value="1"/>
</dbReference>
<evidence type="ECO:0000313" key="4">
    <source>
        <dbReference type="EnsemblMetazoa" id="PPA19684.1"/>
    </source>
</evidence>
<sequence length="902" mass="98000">MLGKVLFFALLTGAHAACSDHFTHVACNYSNPALLKVTEKSGYKCEYTEQKTAGHSPEVTHCNLTCENGAMLVAYLSDFGNFVILKSAHFNSKTWMGKQESQPDVDIGPVMEFGCLEIVSQSLSSPLHAHSPAKITSTFWMYIPGISTDAPNHAAQQQKFFELTKNSYAIMAPYFAYSGNSKASNENISFQPLKIRIAGVVSLNSEEKQQTIQVVMKASVIWYDYRLAWDASEFNGINKVVMTRESIWRPHINPCKYVSLESDDNEKGLVMVNSEGNVHDIVTWNYVAPVKVVLHKFPFDEHTLEICFDSPALMGLNVKIEGSVQGIQTSDIEVGEEWKITQKLKLNTTNPSTASVYFNITVKRHSAFWVHLIIIPCFILGFLIIAGSFVRNQILIILAAIITLSIRKSLMNATDRLINCLEKRTKSIPFSVMRNVAIALFCLITTSICRDWTKSELWDDENAQHECRACKAVPVDNAVNCPPPESGYTCNDQEPLRAFVLNAGSCHCQSIACANRGWRLAVNGSIVDRIRCVKREWFTTDGETVPSVVCIKEADIQNLRIADIQETSTSTETTSASTETTSTTTEPTTSTSTQTTSTTTELTTSTSTETTSTSTGRTSTTTEPTTSTSTETTSTSTGRTSTTTEPTTSTSTETTSTSTEPTTSTSTETTSTSTEPTTSTSTETTSTSTEPTTSTSTETTSTTTEPTSSTSTETTSTLTSTDSTTTSEPTTTTPPACLSPDSSVKCETFPDPLATSLTQACFIGDDAWCAKDTVLVVTVTAGSIPAYVPIDEPATCNSASNTYEVTTLGREPFDVERVGCMVCPHMTGSAPTSFTGDQLPAEYRKCRVECSSGTLMGKTTIDNTFAPVNGGIGYYGQLPLTSNQGWIGADGQIFDEDFYCQP</sequence>
<dbReference type="InterPro" id="IPR006202">
    <property type="entry name" value="Neur_chan_lig-bd"/>
</dbReference>
<dbReference type="AlphaFoldDB" id="A0A2A6BJV5"/>
<feature type="region of interest" description="Disordered" evidence="1">
    <location>
        <begin position="567"/>
        <end position="742"/>
    </location>
</feature>
<dbReference type="InterPro" id="IPR036734">
    <property type="entry name" value="Neur_chan_lig-bd_sf"/>
</dbReference>
<feature type="signal peptide" evidence="3">
    <location>
        <begin position="1"/>
        <end position="16"/>
    </location>
</feature>
<keyword evidence="2" id="KW-1133">Transmembrane helix</keyword>
<reference evidence="5" key="1">
    <citation type="journal article" date="2008" name="Nat. Genet.">
        <title>The Pristionchus pacificus genome provides a unique perspective on nematode lifestyle and parasitism.</title>
        <authorList>
            <person name="Dieterich C."/>
            <person name="Clifton S.W."/>
            <person name="Schuster L.N."/>
            <person name="Chinwalla A."/>
            <person name="Delehaunty K."/>
            <person name="Dinkelacker I."/>
            <person name="Fulton L."/>
            <person name="Fulton R."/>
            <person name="Godfrey J."/>
            <person name="Minx P."/>
            <person name="Mitreva M."/>
            <person name="Roeseler W."/>
            <person name="Tian H."/>
            <person name="Witte H."/>
            <person name="Yang S.P."/>
            <person name="Wilson R.K."/>
            <person name="Sommer R.J."/>
        </authorList>
    </citation>
    <scope>NUCLEOTIDE SEQUENCE [LARGE SCALE GENOMIC DNA]</scope>
    <source>
        <strain evidence="5">PS312</strain>
    </source>
</reference>
<dbReference type="GO" id="GO:1904315">
    <property type="term" value="F:transmitter-gated monoatomic ion channel activity involved in regulation of postsynaptic membrane potential"/>
    <property type="evidence" value="ECO:0000318"/>
    <property type="project" value="GO_Central"/>
</dbReference>
<dbReference type="GO" id="GO:0045202">
    <property type="term" value="C:synapse"/>
    <property type="evidence" value="ECO:0000318"/>
    <property type="project" value="GO_Central"/>
</dbReference>
<dbReference type="SUPFAM" id="SSF63712">
    <property type="entry name" value="Nicotinic receptor ligand binding domain-like"/>
    <property type="match status" value="1"/>
</dbReference>
<feature type="chain" id="PRO_5043825802" evidence="3">
    <location>
        <begin position="17"/>
        <end position="902"/>
    </location>
</feature>
<dbReference type="GO" id="GO:0004888">
    <property type="term" value="F:transmembrane signaling receptor activity"/>
    <property type="evidence" value="ECO:0007669"/>
    <property type="project" value="InterPro"/>
</dbReference>
<dbReference type="GO" id="GO:1902495">
    <property type="term" value="C:transmembrane transporter complex"/>
    <property type="evidence" value="ECO:0000318"/>
    <property type="project" value="GO_Central"/>
</dbReference>